<gene>
    <name evidence="1" type="ORF">MANES_12G048400v8</name>
</gene>
<protein>
    <submittedName>
        <fullName evidence="1">Uncharacterized protein</fullName>
    </submittedName>
</protein>
<accession>A0ACB7GQM4</accession>
<organism evidence="1 2">
    <name type="scientific">Manihot esculenta</name>
    <name type="common">Cassava</name>
    <name type="synonym">Jatropha manihot</name>
    <dbReference type="NCBI Taxonomy" id="3983"/>
    <lineage>
        <taxon>Eukaryota</taxon>
        <taxon>Viridiplantae</taxon>
        <taxon>Streptophyta</taxon>
        <taxon>Embryophyta</taxon>
        <taxon>Tracheophyta</taxon>
        <taxon>Spermatophyta</taxon>
        <taxon>Magnoliopsida</taxon>
        <taxon>eudicotyledons</taxon>
        <taxon>Gunneridae</taxon>
        <taxon>Pentapetalae</taxon>
        <taxon>rosids</taxon>
        <taxon>fabids</taxon>
        <taxon>Malpighiales</taxon>
        <taxon>Euphorbiaceae</taxon>
        <taxon>Crotonoideae</taxon>
        <taxon>Manihoteae</taxon>
        <taxon>Manihot</taxon>
    </lineage>
</organism>
<keyword evidence="2" id="KW-1185">Reference proteome</keyword>
<dbReference type="EMBL" id="CM004398">
    <property type="protein sequence ID" value="KAG8641978.1"/>
    <property type="molecule type" value="Genomic_DNA"/>
</dbReference>
<reference evidence="2" key="1">
    <citation type="journal article" date="2016" name="Nat. Biotechnol.">
        <title>Sequencing wild and cultivated cassava and related species reveals extensive interspecific hybridization and genetic diversity.</title>
        <authorList>
            <person name="Bredeson J.V."/>
            <person name="Lyons J.B."/>
            <person name="Prochnik S.E."/>
            <person name="Wu G.A."/>
            <person name="Ha C.M."/>
            <person name="Edsinger-Gonzales E."/>
            <person name="Grimwood J."/>
            <person name="Schmutz J."/>
            <person name="Rabbi I.Y."/>
            <person name="Egesi C."/>
            <person name="Nauluvula P."/>
            <person name="Lebot V."/>
            <person name="Ndunguru J."/>
            <person name="Mkamilo G."/>
            <person name="Bart R.S."/>
            <person name="Setter T.L."/>
            <person name="Gleadow R.M."/>
            <person name="Kulakow P."/>
            <person name="Ferguson M.E."/>
            <person name="Rounsley S."/>
            <person name="Rokhsar D.S."/>
        </authorList>
    </citation>
    <scope>NUCLEOTIDE SEQUENCE [LARGE SCALE GENOMIC DNA]</scope>
    <source>
        <strain evidence="2">cv. AM560-2</strain>
    </source>
</reference>
<comment type="caution">
    <text evidence="1">The sequence shown here is derived from an EMBL/GenBank/DDBJ whole genome shotgun (WGS) entry which is preliminary data.</text>
</comment>
<name>A0ACB7GQM4_MANES</name>
<sequence length="547" mass="62225">MKLYKFHSVLQLQHTTKSSLQRVQTNIMDFSSNFIAILGVVAVLLLYKQWRARKHSSKGHPLPPQVPGALPIIGHLHKLGARKPLARILGDIADKHGPIFSIMMGIHRTVVVSDQHILKEFYTTNDKFLASRPLSRQTKYLAYNGAVFGFTPYSSYWRDVRKLTTVEVLSPHRLKSFKDVRTSEVSHVVKDLFRNFKENKNNPIKVNMSELFDHLVLNIITIMVAGKRYFEGENNGHGEKGRPIGQVMREFTHAAGAFVPSDMIPFLGWTDFFGPVKSMKKVMKELDSIFEVWVQEHELRRLNGEVETPRDFIDVLLTAIEDDSVFGNSRETVIKAIILSLIVGGADSTSITLTWILANLLNHRRELELAQKEIDEKIGRDRPVEESDTENLVYLKAIIKETLRLFPAGPLAVPREAMEDCTLSGYHIPKGTRLFINLWKLHRDPSAWPNPEEFKPDRFLTTHADVDVLGQNFELVPFSSGRRSCPGINFAMQVILLGMARLLQGFNFSTPNNEPVDMTESLNISLDKETPLVVMITPRLAPEFYQY</sequence>
<dbReference type="Proteomes" id="UP000091857">
    <property type="component" value="Chromosome 12"/>
</dbReference>
<proteinExistence type="predicted"/>
<evidence type="ECO:0000313" key="1">
    <source>
        <dbReference type="EMBL" id="KAG8641978.1"/>
    </source>
</evidence>
<evidence type="ECO:0000313" key="2">
    <source>
        <dbReference type="Proteomes" id="UP000091857"/>
    </source>
</evidence>